<feature type="compositionally biased region" description="Basic and acidic residues" evidence="1">
    <location>
        <begin position="422"/>
        <end position="435"/>
    </location>
</feature>
<feature type="region of interest" description="Disordered" evidence="1">
    <location>
        <begin position="411"/>
        <end position="435"/>
    </location>
</feature>
<dbReference type="PANTHER" id="PTHR36071:SF1">
    <property type="entry name" value="DNA DOUBLE-STRAND BREAK REPAIR PROTEIN"/>
    <property type="match status" value="1"/>
</dbReference>
<dbReference type="PANTHER" id="PTHR36071">
    <property type="entry name" value="DNA DOUBLE-STRAND BREAK REPAIR PROTEIN"/>
    <property type="match status" value="1"/>
</dbReference>
<feature type="compositionally biased region" description="Low complexity" evidence="1">
    <location>
        <begin position="411"/>
        <end position="421"/>
    </location>
</feature>
<organism evidence="3 4">
    <name type="scientific">Canna indica</name>
    <name type="common">Indian-shot</name>
    <dbReference type="NCBI Taxonomy" id="4628"/>
    <lineage>
        <taxon>Eukaryota</taxon>
        <taxon>Viridiplantae</taxon>
        <taxon>Streptophyta</taxon>
        <taxon>Embryophyta</taxon>
        <taxon>Tracheophyta</taxon>
        <taxon>Spermatophyta</taxon>
        <taxon>Magnoliopsida</taxon>
        <taxon>Liliopsida</taxon>
        <taxon>Zingiberales</taxon>
        <taxon>Cannaceae</taxon>
        <taxon>Canna</taxon>
    </lineage>
</organism>
<dbReference type="EMBL" id="CP136897">
    <property type="protein sequence ID" value="WOL17910.1"/>
    <property type="molecule type" value="Genomic_DNA"/>
</dbReference>
<feature type="transmembrane region" description="Helical" evidence="2">
    <location>
        <begin position="563"/>
        <end position="581"/>
    </location>
</feature>
<evidence type="ECO:0000256" key="1">
    <source>
        <dbReference type="SAM" id="MobiDB-lite"/>
    </source>
</evidence>
<keyword evidence="2" id="KW-1133">Transmembrane helix</keyword>
<protein>
    <submittedName>
        <fullName evidence="3">Uncharacterized protein</fullName>
    </submittedName>
</protein>
<evidence type="ECO:0000313" key="3">
    <source>
        <dbReference type="EMBL" id="WOL17910.1"/>
    </source>
</evidence>
<reference evidence="3 4" key="1">
    <citation type="submission" date="2023-10" db="EMBL/GenBank/DDBJ databases">
        <title>Chromosome-scale genome assembly provides insights into flower coloration mechanisms of Canna indica.</title>
        <authorList>
            <person name="Li C."/>
        </authorList>
    </citation>
    <scope>NUCLEOTIDE SEQUENCE [LARGE SCALE GENOMIC DNA]</scope>
    <source>
        <tissue evidence="3">Flower</tissue>
    </source>
</reference>
<proteinExistence type="predicted"/>
<gene>
    <name evidence="3" type="ORF">Cni_G26703</name>
</gene>
<accession>A0AAQ3QRK2</accession>
<keyword evidence="4" id="KW-1185">Reference proteome</keyword>
<dbReference type="Proteomes" id="UP001327560">
    <property type="component" value="Chromosome 8"/>
</dbReference>
<keyword evidence="2" id="KW-0812">Transmembrane</keyword>
<keyword evidence="2" id="KW-0472">Membrane</keyword>
<evidence type="ECO:0000256" key="2">
    <source>
        <dbReference type="SAM" id="Phobius"/>
    </source>
</evidence>
<evidence type="ECO:0000313" key="4">
    <source>
        <dbReference type="Proteomes" id="UP001327560"/>
    </source>
</evidence>
<dbReference type="AlphaFoldDB" id="A0AAQ3QRK2"/>
<name>A0AAQ3QRK2_9LILI</name>
<sequence>MSGIMCLMDGNEKMDFTFEDGKRLRSFMWNKEELDSRKRRLLMRSGTVTTHEGIKKKSKKSKFPTDLYLLESDVRNDEVSNETVRTTIDRTFSNGGKDYVQLIQRIQENNCNHGLLLKQFVHDKIPIYNMLDELDEMSYPELTAINKKLRGVSLVPKFPPHRFSGNKDLLIKRLKKKFTKRLSMLGNGDELPMKLSKALSVIYLSSKHRSMTYIDVQTSEFYPFSTEMSYLHNRVLEALSLIPKFRNHQLKDLHALLDIKAEVPIRCFRSALRSSLIEYLFECNESSAPQYVLKTLDFINSRIKCQATMFTKMSIHEEVEVVMMLSCQLKQIISNPFDQTDDEELFLKELGNDENTNAFNLVDTCYFSGHADNEHESYESSSNYVDEVLENTGQCIPTAFTASSNSFLPSEAANEMSSSSSEKPKMGHDDDIDVEKPCEDSARLSLERTSQNTRNMTVKSVQEVCDETALVAYKLIGSMLDKLLITEGIYADYSTRSYMSGGSSNPPGLQGTEDMFKTSKENLRSQIFVQTVEELVPSLTNRTLEADPCFCHLIAYRNRTNKIFSPYPCVVVNAMCTAFWGNDSFSFSFRRNEQKCIEKQSGAKKGKRRLQKQLIILLLVLADHVLVLLLLPLLSIASAK</sequence>
<feature type="transmembrane region" description="Helical" evidence="2">
    <location>
        <begin position="614"/>
        <end position="637"/>
    </location>
</feature>